<proteinExistence type="predicted"/>
<feature type="transmembrane region" description="Helical" evidence="5">
    <location>
        <begin position="6"/>
        <end position="24"/>
    </location>
</feature>
<gene>
    <name evidence="6" type="ORF">A2788_02060</name>
</gene>
<organism evidence="6 7">
    <name type="scientific">Candidatus Abawacabacteria bacterium RIFCSPHIGHO2_01_FULL_46_8</name>
    <dbReference type="NCBI Taxonomy" id="1817815"/>
    <lineage>
        <taxon>Bacteria</taxon>
        <taxon>Candidatus Abawacaibacteriota</taxon>
    </lineage>
</organism>
<feature type="transmembrane region" description="Helical" evidence="5">
    <location>
        <begin position="36"/>
        <end position="55"/>
    </location>
</feature>
<protein>
    <recommendedName>
        <fullName evidence="8">ZIP family metal transporter</fullName>
    </recommendedName>
</protein>
<feature type="transmembrane region" description="Helical" evidence="5">
    <location>
        <begin position="238"/>
        <end position="258"/>
    </location>
</feature>
<dbReference type="GO" id="GO:0016020">
    <property type="term" value="C:membrane"/>
    <property type="evidence" value="ECO:0007669"/>
    <property type="project" value="UniProtKB-SubCell"/>
</dbReference>
<evidence type="ECO:0000313" key="6">
    <source>
        <dbReference type="EMBL" id="OGC81534.1"/>
    </source>
</evidence>
<dbReference type="EMBL" id="MEWS01000038">
    <property type="protein sequence ID" value="OGC81534.1"/>
    <property type="molecule type" value="Genomic_DNA"/>
</dbReference>
<feature type="transmembrane region" description="Helical" evidence="5">
    <location>
        <begin position="178"/>
        <end position="199"/>
    </location>
</feature>
<feature type="transmembrane region" description="Helical" evidence="5">
    <location>
        <begin position="67"/>
        <end position="85"/>
    </location>
</feature>
<comment type="subcellular location">
    <subcellularLocation>
        <location evidence="1">Membrane</location>
        <topology evidence="1">Multi-pass membrane protein</topology>
    </subcellularLocation>
</comment>
<evidence type="ECO:0000256" key="4">
    <source>
        <dbReference type="ARBA" id="ARBA00023136"/>
    </source>
</evidence>
<dbReference type="Proteomes" id="UP000177521">
    <property type="component" value="Unassembled WGS sequence"/>
</dbReference>
<name>A0A1F4XIX0_9BACT</name>
<dbReference type="InterPro" id="IPR003689">
    <property type="entry name" value="ZIP"/>
</dbReference>
<evidence type="ECO:0000256" key="1">
    <source>
        <dbReference type="ARBA" id="ARBA00004141"/>
    </source>
</evidence>
<accession>A0A1F4XIX0</accession>
<keyword evidence="2 5" id="KW-0812">Transmembrane</keyword>
<keyword evidence="4 5" id="KW-0472">Membrane</keyword>
<dbReference type="AlphaFoldDB" id="A0A1F4XIX0"/>
<evidence type="ECO:0000256" key="3">
    <source>
        <dbReference type="ARBA" id="ARBA00022989"/>
    </source>
</evidence>
<evidence type="ECO:0000256" key="5">
    <source>
        <dbReference type="SAM" id="Phobius"/>
    </source>
</evidence>
<keyword evidence="3 5" id="KW-1133">Transmembrane helix</keyword>
<dbReference type="GO" id="GO:0005385">
    <property type="term" value="F:zinc ion transmembrane transporter activity"/>
    <property type="evidence" value="ECO:0007669"/>
    <property type="project" value="TreeGrafter"/>
</dbReference>
<comment type="caution">
    <text evidence="6">The sequence shown here is derived from an EMBL/GenBank/DDBJ whole genome shotgun (WGS) entry which is preliminary data.</text>
</comment>
<feature type="transmembrane region" description="Helical" evidence="5">
    <location>
        <begin position="205"/>
        <end position="226"/>
    </location>
</feature>
<evidence type="ECO:0000256" key="2">
    <source>
        <dbReference type="ARBA" id="ARBA00022692"/>
    </source>
</evidence>
<sequence>MATIWLYAIISVVLVSLVSFVGIFTISISQRFLQSILFFLISFAVGALLGDAMFHLLPEAIEKTDGLTIQTSLAILAGILIFFILEKLVIWRHCHLAELHEHHAKQACSHHIHPVAYNNLIGDGIHNFLDGAIIAAAYMANIGIGIATTIAVVLHEIPQEVGDFGVLIHSGFSRTKALLLNFATAITAVAGAVITLIIGQRLISLIDALIPFTVGAFLYIASSDLIPELHKETKLGRSLLQIIALIAGLAVMFLLLYVETN</sequence>
<dbReference type="PANTHER" id="PTHR16950:SF16">
    <property type="entry name" value="ZINC TRANSPORTER ZIP13"/>
    <property type="match status" value="1"/>
</dbReference>
<evidence type="ECO:0000313" key="7">
    <source>
        <dbReference type="Proteomes" id="UP000177521"/>
    </source>
</evidence>
<evidence type="ECO:0008006" key="8">
    <source>
        <dbReference type="Google" id="ProtNLM"/>
    </source>
</evidence>
<dbReference type="GO" id="GO:0006882">
    <property type="term" value="P:intracellular zinc ion homeostasis"/>
    <property type="evidence" value="ECO:0007669"/>
    <property type="project" value="TreeGrafter"/>
</dbReference>
<dbReference type="PANTHER" id="PTHR16950">
    <property type="entry name" value="ZINC TRANSPORTER SLC39A7 HISTIDINE-RICH MEMBRANE PROTEIN KE4"/>
    <property type="match status" value="1"/>
</dbReference>
<dbReference type="Pfam" id="PF02535">
    <property type="entry name" value="Zip"/>
    <property type="match status" value="2"/>
</dbReference>
<reference evidence="6 7" key="1">
    <citation type="journal article" date="2016" name="Nat. Commun.">
        <title>Thousands of microbial genomes shed light on interconnected biogeochemical processes in an aquifer system.</title>
        <authorList>
            <person name="Anantharaman K."/>
            <person name="Brown C.T."/>
            <person name="Hug L.A."/>
            <person name="Sharon I."/>
            <person name="Castelle C.J."/>
            <person name="Probst A.J."/>
            <person name="Thomas B.C."/>
            <person name="Singh A."/>
            <person name="Wilkins M.J."/>
            <person name="Karaoz U."/>
            <person name="Brodie E.L."/>
            <person name="Williams K.H."/>
            <person name="Hubbard S.S."/>
            <person name="Banfield J.F."/>
        </authorList>
    </citation>
    <scope>NUCLEOTIDE SEQUENCE [LARGE SCALE GENOMIC DNA]</scope>
</reference>